<evidence type="ECO:0000256" key="1">
    <source>
        <dbReference type="ARBA" id="ARBA00004651"/>
    </source>
</evidence>
<dbReference type="Pfam" id="PF13491">
    <property type="entry name" value="FtsK_4TM"/>
    <property type="match status" value="1"/>
</dbReference>
<dbReference type="SUPFAM" id="SSF46785">
    <property type="entry name" value="Winged helix' DNA-binding domain"/>
    <property type="match status" value="1"/>
</dbReference>
<gene>
    <name evidence="18" type="ordered locus">Hhal_1396</name>
</gene>
<evidence type="ECO:0000256" key="6">
    <source>
        <dbReference type="ARBA" id="ARBA00022692"/>
    </source>
</evidence>
<keyword evidence="4" id="KW-1003">Cell membrane</keyword>
<evidence type="ECO:0000256" key="10">
    <source>
        <dbReference type="ARBA" id="ARBA00022989"/>
    </source>
</evidence>
<feature type="region of interest" description="Disordered" evidence="15">
    <location>
        <begin position="817"/>
        <end position="837"/>
    </location>
</feature>
<evidence type="ECO:0000256" key="4">
    <source>
        <dbReference type="ARBA" id="ARBA00022475"/>
    </source>
</evidence>
<dbReference type="SMART" id="SM00843">
    <property type="entry name" value="Ftsk_gamma"/>
    <property type="match status" value="1"/>
</dbReference>
<evidence type="ECO:0000256" key="8">
    <source>
        <dbReference type="ARBA" id="ARBA00022829"/>
    </source>
</evidence>
<protein>
    <recommendedName>
        <fullName evidence="3">DNA translocase FtsK</fullName>
    </recommendedName>
</protein>
<comment type="similarity">
    <text evidence="2">Belongs to the FtsK/SpoIIIE/SftA family.</text>
</comment>
<dbReference type="Proteomes" id="UP000000647">
    <property type="component" value="Chromosome"/>
</dbReference>
<dbReference type="InterPro" id="IPR002543">
    <property type="entry name" value="FtsK_dom"/>
</dbReference>
<dbReference type="EMBL" id="CP000544">
    <property type="protein sequence ID" value="ABM62163.1"/>
    <property type="molecule type" value="Genomic_DNA"/>
</dbReference>
<comment type="subcellular location">
    <subcellularLocation>
        <location evidence="1">Cell membrane</location>
        <topology evidence="1">Multi-pass membrane protein</topology>
    </subcellularLocation>
</comment>
<keyword evidence="13" id="KW-0131">Cell cycle</keyword>
<dbReference type="Gene3D" id="3.30.980.40">
    <property type="match status" value="1"/>
</dbReference>
<dbReference type="InterPro" id="IPR027417">
    <property type="entry name" value="P-loop_NTPase"/>
</dbReference>
<keyword evidence="7 14" id="KW-0547">Nucleotide-binding</keyword>
<dbReference type="InterPro" id="IPR050206">
    <property type="entry name" value="FtsK/SpoIIIE/SftA"/>
</dbReference>
<evidence type="ECO:0000313" key="19">
    <source>
        <dbReference type="Proteomes" id="UP000000647"/>
    </source>
</evidence>
<dbReference type="InterPro" id="IPR018541">
    <property type="entry name" value="Ftsk_gamma"/>
</dbReference>
<keyword evidence="19" id="KW-1185">Reference proteome</keyword>
<dbReference type="Pfam" id="PF17854">
    <property type="entry name" value="FtsK_alpha"/>
    <property type="match status" value="1"/>
</dbReference>
<dbReference type="GO" id="GO:0005524">
    <property type="term" value="F:ATP binding"/>
    <property type="evidence" value="ECO:0007669"/>
    <property type="project" value="UniProtKB-UniRule"/>
</dbReference>
<evidence type="ECO:0000256" key="14">
    <source>
        <dbReference type="PROSITE-ProRule" id="PRU00289"/>
    </source>
</evidence>
<evidence type="ECO:0000256" key="2">
    <source>
        <dbReference type="ARBA" id="ARBA00006474"/>
    </source>
</evidence>
<feature type="region of interest" description="Disordered" evidence="15">
    <location>
        <begin position="750"/>
        <end position="775"/>
    </location>
</feature>
<feature type="transmembrane region" description="Helical" evidence="16">
    <location>
        <begin position="80"/>
        <end position="106"/>
    </location>
</feature>
<keyword evidence="11" id="KW-0238">DNA-binding</keyword>
<feature type="compositionally biased region" description="Gly residues" evidence="15">
    <location>
        <begin position="758"/>
        <end position="771"/>
    </location>
</feature>
<dbReference type="InterPro" id="IPR041027">
    <property type="entry name" value="FtsK_alpha"/>
</dbReference>
<accession>A1WWV1</accession>
<feature type="region of interest" description="Disordered" evidence="15">
    <location>
        <begin position="1"/>
        <end position="26"/>
    </location>
</feature>
<dbReference type="Gene3D" id="1.10.10.10">
    <property type="entry name" value="Winged helix-like DNA-binding domain superfamily/Winged helix DNA-binding domain"/>
    <property type="match status" value="1"/>
</dbReference>
<evidence type="ECO:0000256" key="3">
    <source>
        <dbReference type="ARBA" id="ARBA00020887"/>
    </source>
</evidence>
<dbReference type="AlphaFoldDB" id="A1WWV1"/>
<keyword evidence="10 16" id="KW-1133">Transmembrane helix</keyword>
<proteinExistence type="inferred from homology"/>
<dbReference type="FunFam" id="3.40.50.300:FF:000209">
    <property type="entry name" value="Cell division protein FtsK"/>
    <property type="match status" value="1"/>
</dbReference>
<feature type="binding site" evidence="14">
    <location>
        <begin position="482"/>
        <end position="489"/>
    </location>
    <ligand>
        <name>ATP</name>
        <dbReference type="ChEBI" id="CHEBI:30616"/>
    </ligand>
</feature>
<dbReference type="eggNOG" id="COG1674">
    <property type="taxonomic scope" value="Bacteria"/>
</dbReference>
<feature type="transmembrane region" description="Helical" evidence="16">
    <location>
        <begin position="127"/>
        <end position="149"/>
    </location>
</feature>
<feature type="transmembrane region" description="Helical" evidence="16">
    <location>
        <begin position="173"/>
        <end position="200"/>
    </location>
</feature>
<evidence type="ECO:0000256" key="16">
    <source>
        <dbReference type="SAM" id="Phobius"/>
    </source>
</evidence>
<dbReference type="PANTHER" id="PTHR22683:SF41">
    <property type="entry name" value="DNA TRANSLOCASE FTSK"/>
    <property type="match status" value="1"/>
</dbReference>
<feature type="transmembrane region" description="Helical" evidence="16">
    <location>
        <begin position="41"/>
        <end position="60"/>
    </location>
</feature>
<keyword evidence="9 14" id="KW-0067">ATP-binding</keyword>
<feature type="domain" description="FtsK" evidence="17">
    <location>
        <begin position="465"/>
        <end position="685"/>
    </location>
</feature>
<dbReference type="InterPro" id="IPR025199">
    <property type="entry name" value="FtsK_4TM"/>
</dbReference>
<dbReference type="GO" id="GO:0051301">
    <property type="term" value="P:cell division"/>
    <property type="evidence" value="ECO:0007669"/>
    <property type="project" value="UniProtKB-KW"/>
</dbReference>
<dbReference type="STRING" id="349124.Hhal_1396"/>
<dbReference type="HOGENOM" id="CLU_001981_7_1_6"/>
<dbReference type="InterPro" id="IPR036388">
    <property type="entry name" value="WH-like_DNA-bd_sf"/>
</dbReference>
<dbReference type="GO" id="GO:0003677">
    <property type="term" value="F:DNA binding"/>
    <property type="evidence" value="ECO:0007669"/>
    <property type="project" value="UniProtKB-KW"/>
</dbReference>
<feature type="transmembrane region" description="Helical" evidence="16">
    <location>
        <begin position="220"/>
        <end position="239"/>
    </location>
</feature>
<dbReference type="Pfam" id="PF01580">
    <property type="entry name" value="FtsK_SpoIIIE"/>
    <property type="match status" value="1"/>
</dbReference>
<evidence type="ECO:0000256" key="9">
    <source>
        <dbReference type="ARBA" id="ARBA00022840"/>
    </source>
</evidence>
<evidence type="ECO:0000256" key="5">
    <source>
        <dbReference type="ARBA" id="ARBA00022618"/>
    </source>
</evidence>
<sequence>MVTDNDGLIPAKSKRSVAEPEEQRGDEPFLGHQLQRRLREAAMVLLGGVAAFMLLALWSYDADDPSWSRVTAVADVDNFGGIAGAWFADIALVLFGYLAFLVPLFMGWAAYRVFRMLDEPGFDPLALTVRSVGLLLALLAGAALASLHFEGEALPLGAGGLLGELSAGELESWLGFVGASLMAGALFLAALTLATGFSWLALSEWVGRWTLAFARWLRHVIYRLFVGGALRGLGGLRALRRRAAERRDERTAARQEQAATPRIAPPADQEEGGAVRKAIRLLPRSRSEGPPEQVIDPPPVQRESAATEKPRRPRKAERKRSQSAGGGGSPVPPVELLDEPPTGKGGYSREALATMSQQVEERLRDFGVEVQVETVQPGPVITRFEVLPAAGVKVSQISNLAKDLARAMSVRSVRVVEVIPGKSTVGLEIPNEQRDVIALSEIIRSQEYGRMKSALTVALGKDIGGNPVTADLAKMPHLLVAGTTGSGKSVGINAMILSLLYRNTPEQTRLIMVDPKMLELSVYDGIPHLLAPVVTDMNDAANALRWCVAEMERRYRLMAALGVRNVTGFNDKVRAAREAGEPLLDPLFDAGDPNEQTLDSDTPQAPELEELPFIVVVVDELADMMMIVGKKVEELIARLAQKARAAGIHLILATQRPSVDVITGLIKANIPTRMAYQVSSKVDSRTILDQQGAEALLGHGDMLYVPPGSGMPQRVHGAFVSDAEVHRVVEHLKAVAEPEYLDEVLQDASESAPIPGLPGEGSGSSGGGGGESDPLYDDAVRIVTETRRASISGVQRRLKIGYNRAARLVEEMESAGVVGPLQSNGGREVLAPPPPDA</sequence>
<dbReference type="PANTHER" id="PTHR22683">
    <property type="entry name" value="SPORULATION PROTEIN RELATED"/>
    <property type="match status" value="1"/>
</dbReference>
<evidence type="ECO:0000256" key="15">
    <source>
        <dbReference type="SAM" id="MobiDB-lite"/>
    </source>
</evidence>
<feature type="compositionally biased region" description="Basic and acidic residues" evidence="15">
    <location>
        <begin position="16"/>
        <end position="26"/>
    </location>
</feature>
<dbReference type="CDD" id="cd01127">
    <property type="entry name" value="TrwB_TraG_TraD_VirD4"/>
    <property type="match status" value="1"/>
</dbReference>
<dbReference type="KEGG" id="hha:Hhal_1396"/>
<evidence type="ECO:0000256" key="11">
    <source>
        <dbReference type="ARBA" id="ARBA00023125"/>
    </source>
</evidence>
<evidence type="ECO:0000313" key="18">
    <source>
        <dbReference type="EMBL" id="ABM62163.1"/>
    </source>
</evidence>
<keyword evidence="8" id="KW-0159">Chromosome partition</keyword>
<evidence type="ECO:0000256" key="7">
    <source>
        <dbReference type="ARBA" id="ARBA00022741"/>
    </source>
</evidence>
<name>A1WWV1_HALHL</name>
<keyword evidence="12 16" id="KW-0472">Membrane</keyword>
<dbReference type="GO" id="GO:0005886">
    <property type="term" value="C:plasma membrane"/>
    <property type="evidence" value="ECO:0007669"/>
    <property type="project" value="UniProtKB-SubCell"/>
</dbReference>
<dbReference type="GO" id="GO:0007059">
    <property type="term" value="P:chromosome segregation"/>
    <property type="evidence" value="ECO:0007669"/>
    <property type="project" value="UniProtKB-KW"/>
</dbReference>
<dbReference type="PROSITE" id="PS50901">
    <property type="entry name" value="FTSK"/>
    <property type="match status" value="1"/>
</dbReference>
<keyword evidence="6 16" id="KW-0812">Transmembrane</keyword>
<evidence type="ECO:0000259" key="17">
    <source>
        <dbReference type="PROSITE" id="PS50901"/>
    </source>
</evidence>
<dbReference type="SUPFAM" id="SSF52540">
    <property type="entry name" value="P-loop containing nucleoside triphosphate hydrolases"/>
    <property type="match status" value="1"/>
</dbReference>
<reference evidence="19" key="1">
    <citation type="submission" date="2006-12" db="EMBL/GenBank/DDBJ databases">
        <title>Complete sequence of Halorhodospira halophila SL1.</title>
        <authorList>
            <consortium name="US DOE Joint Genome Institute"/>
            <person name="Copeland A."/>
            <person name="Lucas S."/>
            <person name="Lapidus A."/>
            <person name="Barry K."/>
            <person name="Detter J.C."/>
            <person name="Glavina del Rio T."/>
            <person name="Hammon N."/>
            <person name="Israni S."/>
            <person name="Dalin E."/>
            <person name="Tice H."/>
            <person name="Pitluck S."/>
            <person name="Saunders E."/>
            <person name="Brettin T."/>
            <person name="Bruce D."/>
            <person name="Han C."/>
            <person name="Tapia R."/>
            <person name="Schmutz J."/>
            <person name="Larimer F."/>
            <person name="Land M."/>
            <person name="Hauser L."/>
            <person name="Kyrpides N."/>
            <person name="Mikhailova N."/>
            <person name="Hoff W."/>
            <person name="Richardson P."/>
        </authorList>
    </citation>
    <scope>NUCLEOTIDE SEQUENCE [LARGE SCALE GENOMIC DNA]</scope>
    <source>
        <strain evidence="19">DSM 244 / SL1</strain>
    </source>
</reference>
<evidence type="ECO:0000256" key="13">
    <source>
        <dbReference type="ARBA" id="ARBA00023306"/>
    </source>
</evidence>
<dbReference type="InterPro" id="IPR036390">
    <property type="entry name" value="WH_DNA-bd_sf"/>
</dbReference>
<organism evidence="18 19">
    <name type="scientific">Halorhodospira halophila (strain DSM 244 / SL1)</name>
    <name type="common">Ectothiorhodospira halophila (strain DSM 244 / SL1)</name>
    <dbReference type="NCBI Taxonomy" id="349124"/>
    <lineage>
        <taxon>Bacteria</taxon>
        <taxon>Pseudomonadati</taxon>
        <taxon>Pseudomonadota</taxon>
        <taxon>Gammaproteobacteria</taxon>
        <taxon>Chromatiales</taxon>
        <taxon>Ectothiorhodospiraceae</taxon>
        <taxon>Halorhodospira</taxon>
    </lineage>
</organism>
<feature type="region of interest" description="Disordered" evidence="15">
    <location>
        <begin position="244"/>
        <end position="348"/>
    </location>
</feature>
<reference evidence="18 19" key="2">
    <citation type="journal article" date="2013" name="Stand. Genomic Sci.">
        <title>Complete genome sequence of Halorhodospira halophila SL1.</title>
        <authorList>
            <person name="Challacombe J.F."/>
            <person name="Majid S."/>
            <person name="Deole R."/>
            <person name="Brettin T.S."/>
            <person name="Bruce D."/>
            <person name="Delano S.F."/>
            <person name="Detter J.C."/>
            <person name="Gleasner C.D."/>
            <person name="Han C.S."/>
            <person name="Misra M."/>
            <person name="Reitenga K.G."/>
            <person name="Mikhailova N."/>
            <person name="Woyke T."/>
            <person name="Pitluck S."/>
            <person name="Nolan M."/>
            <person name="Land M.L."/>
            <person name="Saunders E."/>
            <person name="Tapia R."/>
            <person name="Lapidus A."/>
            <person name="Ivanova N."/>
            <person name="Hoff W.D."/>
        </authorList>
    </citation>
    <scope>NUCLEOTIDE SEQUENCE [LARGE SCALE GENOMIC DNA]</scope>
    <source>
        <strain evidence="19">DSM 244 / SL1</strain>
    </source>
</reference>
<dbReference type="Pfam" id="PF09397">
    <property type="entry name" value="FtsK_gamma"/>
    <property type="match status" value="1"/>
</dbReference>
<keyword evidence="5" id="KW-0132">Cell division</keyword>
<dbReference type="Gene3D" id="3.40.50.300">
    <property type="entry name" value="P-loop containing nucleotide triphosphate hydrolases"/>
    <property type="match status" value="1"/>
</dbReference>
<evidence type="ECO:0000256" key="12">
    <source>
        <dbReference type="ARBA" id="ARBA00023136"/>
    </source>
</evidence>